<protein>
    <recommendedName>
        <fullName evidence="3">Alanine racemase N-terminal domain-containing protein</fullName>
    </recommendedName>
</protein>
<organism evidence="1 2">
    <name type="scientific">Paenibacillus cisolokensis</name>
    <dbReference type="NCBI Taxonomy" id="1658519"/>
    <lineage>
        <taxon>Bacteria</taxon>
        <taxon>Bacillati</taxon>
        <taxon>Bacillota</taxon>
        <taxon>Bacilli</taxon>
        <taxon>Bacillales</taxon>
        <taxon>Paenibacillaceae</taxon>
        <taxon>Paenibacillus</taxon>
    </lineage>
</organism>
<dbReference type="RefSeq" id="WP_213531773.1">
    <property type="nucleotide sequence ID" value="NZ_BOVJ01000247.1"/>
</dbReference>
<dbReference type="Proteomes" id="UP000680304">
    <property type="component" value="Unassembled WGS sequence"/>
</dbReference>
<dbReference type="Gene3D" id="3.20.20.10">
    <property type="entry name" value="Alanine racemase"/>
    <property type="match status" value="1"/>
</dbReference>
<keyword evidence="2" id="KW-1185">Reference proteome</keyword>
<evidence type="ECO:0000313" key="1">
    <source>
        <dbReference type="EMBL" id="GIQ67063.1"/>
    </source>
</evidence>
<evidence type="ECO:0008006" key="3">
    <source>
        <dbReference type="Google" id="ProtNLM"/>
    </source>
</evidence>
<reference evidence="1 2" key="1">
    <citation type="submission" date="2021-04" db="EMBL/GenBank/DDBJ databases">
        <title>Draft genome sequence of Paenibacillus cisolokensis, LC2-13A.</title>
        <authorList>
            <person name="Uke A."/>
            <person name="Chhe C."/>
            <person name="Baramee S."/>
            <person name="Kosugi A."/>
        </authorList>
    </citation>
    <scope>NUCLEOTIDE SEQUENCE [LARGE SCALE GENOMIC DNA]</scope>
    <source>
        <strain evidence="1 2">LC2-13A</strain>
    </source>
</reference>
<dbReference type="InterPro" id="IPR029066">
    <property type="entry name" value="PLP-binding_barrel"/>
</dbReference>
<sequence>MREPMETPQVSAGLDIPDANLRRTAELAAKAGIKLRPHTKTHKSVWACAADGSNGS</sequence>
<gene>
    <name evidence="1" type="ORF">PACILC2_56310</name>
</gene>
<proteinExistence type="predicted"/>
<comment type="caution">
    <text evidence="1">The sequence shown here is derived from an EMBL/GenBank/DDBJ whole genome shotgun (WGS) entry which is preliminary data.</text>
</comment>
<accession>A0ABQ4NFP1</accession>
<dbReference type="EMBL" id="BOVJ01000247">
    <property type="protein sequence ID" value="GIQ67063.1"/>
    <property type="molecule type" value="Genomic_DNA"/>
</dbReference>
<evidence type="ECO:0000313" key="2">
    <source>
        <dbReference type="Proteomes" id="UP000680304"/>
    </source>
</evidence>
<name>A0ABQ4NFP1_9BACL</name>